<evidence type="ECO:0000313" key="2">
    <source>
        <dbReference type="Proteomes" id="UP000030428"/>
    </source>
</evidence>
<evidence type="ECO:0000313" key="1">
    <source>
        <dbReference type="EMBL" id="TGO03762.1"/>
    </source>
</evidence>
<dbReference type="EMBL" id="JSZA02000001">
    <property type="protein sequence ID" value="TGO03762.1"/>
    <property type="molecule type" value="Genomic_DNA"/>
</dbReference>
<organism evidence="1 2">
    <name type="scientific">Candidatus Thiomargarita nelsonii</name>
    <dbReference type="NCBI Taxonomy" id="1003181"/>
    <lineage>
        <taxon>Bacteria</taxon>
        <taxon>Pseudomonadati</taxon>
        <taxon>Pseudomonadota</taxon>
        <taxon>Gammaproteobacteria</taxon>
        <taxon>Thiotrichales</taxon>
        <taxon>Thiotrichaceae</taxon>
        <taxon>Thiomargarita</taxon>
    </lineage>
</organism>
<accession>A0A4E0R6C2</accession>
<name>A0A4E0R6C2_9GAMM</name>
<reference evidence="1 2" key="1">
    <citation type="journal article" date="2016" name="Front. Microbiol.">
        <title>Single-Cell (Meta-)Genomics of a Dimorphic Candidatus Thiomargarita nelsonii Reveals Genomic Plasticity.</title>
        <authorList>
            <person name="Flood B.E."/>
            <person name="Fliss P."/>
            <person name="Jones D.S."/>
            <person name="Dick G.J."/>
            <person name="Jain S."/>
            <person name="Kaster A.K."/>
            <person name="Winkel M."/>
            <person name="Mussmann M."/>
            <person name="Bailey J."/>
        </authorList>
    </citation>
    <scope>NUCLEOTIDE SEQUENCE [LARGE SCALE GENOMIC DNA]</scope>
    <source>
        <strain evidence="1">Hydrate Ridge</strain>
    </source>
</reference>
<dbReference type="AlphaFoldDB" id="A0A4E0R6C2"/>
<protein>
    <submittedName>
        <fullName evidence="1">Uncharacterized protein</fullName>
    </submittedName>
</protein>
<proteinExistence type="predicted"/>
<sequence length="809" mass="94198">MKNIILHETLLSFPYKIALLLTIPILLWQTAPHIDAWLLSQVNPEIEGAQNKLAKTRKTTVYVLDQQKWTEFALLPKYKLIRVLSNATVPQALSLNNELKWRYVLQYQILDKQGKLLDEGNYHHRTKVTVYQDDNKLMRAVFYLSAEQPTNGHYMFIHLKNAAILRIRLQSADPDVVDVAIRVYWRKKMARDKLDRMWHRLNDRKKKAAARVSVYDHEWFSKREKRNLLRERWRVIGPLGVAGSEYYPRPLYVRREFEGEAIPPTIQAYGTFVDAQHWITLPLEGGLVRFSFSEVEQSPVTIKIKWYGGGRSTDSSEHSFVWDGSDFEHEFAEGLLEISADLPVIMRARTLEKEITPAPLYSSTVLIQGDTAFKINHSSQQATPVRVNIRRLLAVNTSNCHNLTYTLLDTKGQLQYTGTMPLTQSRSYYDRMTGNWWGQFEVSEPDSYYLSIPPKIATLRLESPCAVLVSVYNRPPGISLNKRIPKDDTQPIPAWFRLRPQNYETLYQQNRTPLLKIQHRPPRREAENIEILLGQYLWEDFKPAGKYRSRYLFMKRESQLPLRNQALGTHYQPIAKNRPITLQFINPRKTIQPTLIYRRTEKSPAQIQILLDNKLYYKGYIIGKQGQIKLPKLSARRHTLIVKGEGQFFINHATPKDKQAIYVKRLAHIFDDAEGLRFSYQKRSHDKELLSVRVYMPQGMQAPLQIRAKMTAAPKIDMQTYTGWTFRQRLYELHPRGEGAVVVLNTRDNFVDAGQFFVIPLHEDLPPGKYEIELIPQKSVGAYLTLSKMTVGLQEELRQFFRETQVMPF</sequence>
<dbReference type="Proteomes" id="UP000030428">
    <property type="component" value="Unassembled WGS sequence"/>
</dbReference>
<keyword evidence="2" id="KW-1185">Reference proteome</keyword>
<gene>
    <name evidence="1" type="ORF">PN36_00455</name>
</gene>
<comment type="caution">
    <text evidence="1">The sequence shown here is derived from an EMBL/GenBank/DDBJ whole genome shotgun (WGS) entry which is preliminary data.</text>
</comment>